<dbReference type="STRING" id="559515.M4BH34"/>
<dbReference type="AlphaFoldDB" id="M4BH34"/>
<evidence type="ECO:0000313" key="2">
    <source>
        <dbReference type="Proteomes" id="UP000011713"/>
    </source>
</evidence>
<dbReference type="InterPro" id="IPR011993">
    <property type="entry name" value="PH-like_dom_sf"/>
</dbReference>
<dbReference type="InParanoid" id="M4BH34"/>
<dbReference type="EnsemblProtists" id="HpaT805709">
    <property type="protein sequence ID" value="HpaP805709"/>
    <property type="gene ID" value="HpaG805709"/>
</dbReference>
<organism evidence="1 2">
    <name type="scientific">Hyaloperonospora arabidopsidis (strain Emoy2)</name>
    <name type="common">Downy mildew agent</name>
    <name type="synonym">Peronospora arabidopsidis</name>
    <dbReference type="NCBI Taxonomy" id="559515"/>
    <lineage>
        <taxon>Eukaryota</taxon>
        <taxon>Sar</taxon>
        <taxon>Stramenopiles</taxon>
        <taxon>Oomycota</taxon>
        <taxon>Peronosporomycetes</taxon>
        <taxon>Peronosporales</taxon>
        <taxon>Peronosporaceae</taxon>
        <taxon>Hyaloperonospora</taxon>
    </lineage>
</organism>
<reference evidence="2" key="1">
    <citation type="journal article" date="2010" name="Science">
        <title>Signatures of adaptation to obligate biotrophy in the Hyaloperonospora arabidopsidis genome.</title>
        <authorList>
            <person name="Baxter L."/>
            <person name="Tripathy S."/>
            <person name="Ishaque N."/>
            <person name="Boot N."/>
            <person name="Cabral A."/>
            <person name="Kemen E."/>
            <person name="Thines M."/>
            <person name="Ah-Fong A."/>
            <person name="Anderson R."/>
            <person name="Badejoko W."/>
            <person name="Bittner-Eddy P."/>
            <person name="Boore J.L."/>
            <person name="Chibucos M.C."/>
            <person name="Coates M."/>
            <person name="Dehal P."/>
            <person name="Delehaunty K."/>
            <person name="Dong S."/>
            <person name="Downton P."/>
            <person name="Dumas B."/>
            <person name="Fabro G."/>
            <person name="Fronick C."/>
            <person name="Fuerstenberg S.I."/>
            <person name="Fulton L."/>
            <person name="Gaulin E."/>
            <person name="Govers F."/>
            <person name="Hughes L."/>
            <person name="Humphray S."/>
            <person name="Jiang R.H."/>
            <person name="Judelson H."/>
            <person name="Kamoun S."/>
            <person name="Kyung K."/>
            <person name="Meijer H."/>
            <person name="Minx P."/>
            <person name="Morris P."/>
            <person name="Nelson J."/>
            <person name="Phuntumart V."/>
            <person name="Qutob D."/>
            <person name="Rehmany A."/>
            <person name="Rougon-Cardoso A."/>
            <person name="Ryden P."/>
            <person name="Torto-Alalibo T."/>
            <person name="Studholme D."/>
            <person name="Wang Y."/>
            <person name="Win J."/>
            <person name="Wood J."/>
            <person name="Clifton S.W."/>
            <person name="Rogers J."/>
            <person name="Van den Ackerveken G."/>
            <person name="Jones J.D."/>
            <person name="McDowell J.M."/>
            <person name="Beynon J."/>
            <person name="Tyler B.M."/>
        </authorList>
    </citation>
    <scope>NUCLEOTIDE SEQUENCE [LARGE SCALE GENOMIC DNA]</scope>
    <source>
        <strain evidence="2">Emoy2</strain>
    </source>
</reference>
<dbReference type="Proteomes" id="UP000011713">
    <property type="component" value="Unassembled WGS sequence"/>
</dbReference>
<evidence type="ECO:0000313" key="1">
    <source>
        <dbReference type="EnsemblProtists" id="HpaP805709"/>
    </source>
</evidence>
<name>M4BH34_HYAAE</name>
<evidence type="ECO:0008006" key="3">
    <source>
        <dbReference type="Google" id="ProtNLM"/>
    </source>
</evidence>
<sequence length="145" mass="16685">MAEEEDVSVRSRLIGESDVLASVTSEYLDEHANKKEAPGATVCQGRVFMTTFRFQFVPDERDLDCVRRHLLDRTDDEIESFFLIPLGCISSIKKKNLIVEILTKDMRQLLFRFDAVEVTKVGWKYDILLFLNALCVSELYHTSGF</sequence>
<dbReference type="eggNOG" id="ENOG502SPFJ">
    <property type="taxonomic scope" value="Eukaryota"/>
</dbReference>
<dbReference type="Gene3D" id="2.30.29.30">
    <property type="entry name" value="Pleckstrin-homology domain (PH domain)/Phosphotyrosine-binding domain (PTB)"/>
    <property type="match status" value="1"/>
</dbReference>
<dbReference type="VEuPathDB" id="FungiDB:HpaG805709"/>
<dbReference type="EMBL" id="JH598254">
    <property type="status" value="NOT_ANNOTATED_CDS"/>
    <property type="molecule type" value="Genomic_DNA"/>
</dbReference>
<proteinExistence type="predicted"/>
<protein>
    <recommendedName>
        <fullName evidence="3">GRAM domain-containing protein</fullName>
    </recommendedName>
</protein>
<dbReference type="SUPFAM" id="SSF50729">
    <property type="entry name" value="PH domain-like"/>
    <property type="match status" value="1"/>
</dbReference>
<reference evidence="1" key="2">
    <citation type="submission" date="2015-06" db="UniProtKB">
        <authorList>
            <consortium name="EnsemblProtists"/>
        </authorList>
    </citation>
    <scope>IDENTIFICATION</scope>
    <source>
        <strain evidence="1">Emoy2</strain>
    </source>
</reference>
<accession>M4BH34</accession>
<dbReference type="HOGENOM" id="CLU_1790626_0_0_1"/>
<keyword evidence="2" id="KW-1185">Reference proteome</keyword>